<dbReference type="Gene3D" id="1.10.10.1590">
    <property type="entry name" value="NADH-quinone oxidoreductase subunit E"/>
    <property type="match status" value="1"/>
</dbReference>
<evidence type="ECO:0000259" key="6">
    <source>
        <dbReference type="SMART" id="SM00928"/>
    </source>
</evidence>
<dbReference type="InterPro" id="IPR036249">
    <property type="entry name" value="Thioredoxin-like_sf"/>
</dbReference>
<reference evidence="7" key="1">
    <citation type="submission" date="2022-06" db="EMBL/GenBank/DDBJ databases">
        <title>Complete genome sequence of soil microorganisms Streptomyces sp. Qhu-M197 isolated from Alpine meadows habitats on the Tibetan Plateau.</title>
        <authorList>
            <person name="Zhang B."/>
            <person name="Xiang X."/>
            <person name="Fan J."/>
        </authorList>
    </citation>
    <scope>NUCLEOTIDE SEQUENCE</scope>
    <source>
        <strain evidence="7">Qhu-M197</strain>
    </source>
</reference>
<dbReference type="SUPFAM" id="SSF52833">
    <property type="entry name" value="Thioredoxin-like"/>
    <property type="match status" value="1"/>
</dbReference>
<dbReference type="InterPro" id="IPR041921">
    <property type="entry name" value="NuoE_N"/>
</dbReference>
<dbReference type="Pfam" id="PF01512">
    <property type="entry name" value="Complex1_51K"/>
    <property type="match status" value="1"/>
</dbReference>
<dbReference type="SUPFAM" id="SSF142984">
    <property type="entry name" value="Nqo1 middle domain-like"/>
    <property type="match status" value="1"/>
</dbReference>
<keyword evidence="4" id="KW-0408">Iron</keyword>
<protein>
    <submittedName>
        <fullName evidence="7">NAD(P)H-dependent oxidoreductase subunit E</fullName>
    </submittedName>
</protein>
<dbReference type="CDD" id="cd03082">
    <property type="entry name" value="TRX_Fd_NuoE_W_FDH_beta"/>
    <property type="match status" value="1"/>
</dbReference>
<dbReference type="RefSeq" id="WP_252548426.1">
    <property type="nucleotide sequence ID" value="NZ_CP099468.1"/>
</dbReference>
<evidence type="ECO:0000256" key="2">
    <source>
        <dbReference type="ARBA" id="ARBA00022485"/>
    </source>
</evidence>
<comment type="similarity">
    <text evidence="1">Belongs to the complex I 51 kDa subunit family.</text>
</comment>
<dbReference type="Pfam" id="PF01257">
    <property type="entry name" value="2Fe-2S_thioredx"/>
    <property type="match status" value="1"/>
</dbReference>
<proteinExistence type="inferred from homology"/>
<dbReference type="InterPro" id="IPR019575">
    <property type="entry name" value="Nuop51_4Fe4S-bd"/>
</dbReference>
<dbReference type="PROSITE" id="PS00645">
    <property type="entry name" value="COMPLEX1_51K_2"/>
    <property type="match status" value="1"/>
</dbReference>
<dbReference type="PANTHER" id="PTHR43578">
    <property type="entry name" value="NADH-QUINONE OXIDOREDUCTASE SUBUNIT F"/>
    <property type="match status" value="1"/>
</dbReference>
<name>A0ABY4Z690_9ACTN</name>
<dbReference type="InterPro" id="IPR037225">
    <property type="entry name" value="Nuo51_FMN-bd_sf"/>
</dbReference>
<evidence type="ECO:0000256" key="4">
    <source>
        <dbReference type="ARBA" id="ARBA00023004"/>
    </source>
</evidence>
<dbReference type="Gene3D" id="6.10.250.1450">
    <property type="match status" value="1"/>
</dbReference>
<evidence type="ECO:0000313" key="7">
    <source>
        <dbReference type="EMBL" id="USQ84362.1"/>
    </source>
</evidence>
<dbReference type="Proteomes" id="UP001056374">
    <property type="component" value="Chromosome"/>
</dbReference>
<dbReference type="InterPro" id="IPR011538">
    <property type="entry name" value="Nuo51_FMN-bd"/>
</dbReference>
<dbReference type="InterPro" id="IPR001949">
    <property type="entry name" value="NADH-UbQ_OxRdtase_51kDa_CS"/>
</dbReference>
<keyword evidence="8" id="KW-1185">Reference proteome</keyword>
<organism evidence="7 8">
    <name type="scientific">Streptomyces phaeoluteigriseus</name>
    <dbReference type="NCBI Taxonomy" id="114686"/>
    <lineage>
        <taxon>Bacteria</taxon>
        <taxon>Bacillati</taxon>
        <taxon>Actinomycetota</taxon>
        <taxon>Actinomycetes</taxon>
        <taxon>Kitasatosporales</taxon>
        <taxon>Streptomycetaceae</taxon>
        <taxon>Streptomyces</taxon>
        <taxon>Streptomyces aurantiacus group</taxon>
    </lineage>
</organism>
<dbReference type="EMBL" id="CP099468">
    <property type="protein sequence ID" value="USQ84362.1"/>
    <property type="molecule type" value="Genomic_DNA"/>
</dbReference>
<dbReference type="Gene3D" id="3.40.50.11540">
    <property type="entry name" value="NADH-ubiquinone oxidoreductase 51kDa subunit"/>
    <property type="match status" value="1"/>
</dbReference>
<dbReference type="PANTHER" id="PTHR43578:SF3">
    <property type="entry name" value="NADH-QUINONE OXIDOREDUCTASE SUBUNIT F"/>
    <property type="match status" value="1"/>
</dbReference>
<evidence type="ECO:0000313" key="8">
    <source>
        <dbReference type="Proteomes" id="UP001056374"/>
    </source>
</evidence>
<dbReference type="SUPFAM" id="SSF140490">
    <property type="entry name" value="Nqo1C-terminal domain-like"/>
    <property type="match status" value="1"/>
</dbReference>
<dbReference type="InterPro" id="IPR037207">
    <property type="entry name" value="Nuop51_4Fe4S-bd_sf"/>
</dbReference>
<dbReference type="SUPFAM" id="SSF142019">
    <property type="entry name" value="Nqo1 FMN-binding domain-like"/>
    <property type="match status" value="1"/>
</dbReference>
<dbReference type="SMART" id="SM00928">
    <property type="entry name" value="NADH_4Fe-4S"/>
    <property type="match status" value="1"/>
</dbReference>
<keyword evidence="3" id="KW-0479">Metal-binding</keyword>
<dbReference type="Gene3D" id="3.10.20.600">
    <property type="match status" value="1"/>
</dbReference>
<dbReference type="Pfam" id="PF10589">
    <property type="entry name" value="NADH_4Fe-4S"/>
    <property type="match status" value="1"/>
</dbReference>
<keyword evidence="5" id="KW-0411">Iron-sulfur</keyword>
<keyword evidence="2" id="KW-0004">4Fe-4S</keyword>
<dbReference type="Gene3D" id="3.40.30.10">
    <property type="entry name" value="Glutaredoxin"/>
    <property type="match status" value="1"/>
</dbReference>
<dbReference type="Gene3D" id="1.20.1440.230">
    <property type="entry name" value="NADH-ubiquinone oxidoreductase 51kDa subunit, iron-sulphur binding domain"/>
    <property type="match status" value="1"/>
</dbReference>
<evidence type="ECO:0000256" key="5">
    <source>
        <dbReference type="ARBA" id="ARBA00023014"/>
    </source>
</evidence>
<evidence type="ECO:0000256" key="1">
    <source>
        <dbReference type="ARBA" id="ARBA00007523"/>
    </source>
</evidence>
<feature type="domain" description="NADH-ubiquinone oxidoreductase 51kDa subunit iron-sulphur binding" evidence="6">
    <location>
        <begin position="523"/>
        <end position="570"/>
    </location>
</feature>
<sequence length="607" mass="64154">MDLHFGDSKPTDEERAAVDALLGPPQSSWEGADRSDADLRWARGGREARDRRDLLLPGLHAINDRVGWISEGALDYLCRRLTVPPAEAYGVATFYAMFSVRPRPATVLHVCTDLACTAAGAQDLCAGIEAGLGPGSGVHVERGPCLGLCERAPAALAIRAGDPVRTAVAAPAAVREAVLAASAPDSAPEEPPAETAVPQAGQDGLVLLRRVGAVDPSSLDDYRAHGGYTALREAFALGPAGVIREVTDSGLVGRGGAAFPTGRKWQATASQPDRPHYVVCNADESEPGTFKDRVLMEGDPYALVEAMTIAAYAVGAHRGYLYLRGEYPRATSRMQHAVDQARARGLLGDDILGQGHSFDIEIRRGAGAYVCGEETALFNSIEGYRGEPRSKPPFPVEKGLFGKPTVENNVETLVNVLPILTMGAAAYAAIGTARSTGPKLFCVSGAVERPGVHELPFGATLGELLESAGVRDRLRAVLLGGAAGGFVRPDELDLPLTFEGTREAGTTLGSGVVMAFDDTVPLPRLLLRIAEFFRDESCGQCVPCRVGTVRQEEALRRIAERTGAAAAEDVALLREVGRAMRDASICGLGQTAWNAVESAIDRLGAYE</sequence>
<accession>A0ABY4Z690</accession>
<evidence type="ECO:0000256" key="3">
    <source>
        <dbReference type="ARBA" id="ARBA00022723"/>
    </source>
</evidence>
<gene>
    <name evidence="7" type="ORF">NFX46_11490</name>
</gene>